<reference evidence="1 2" key="1">
    <citation type="submission" date="2017-04" db="EMBL/GenBank/DDBJ databases">
        <authorList>
            <person name="Afonso C.L."/>
            <person name="Miller P.J."/>
            <person name="Scott M.A."/>
            <person name="Spackman E."/>
            <person name="Goraichik I."/>
            <person name="Dimitrov K.M."/>
            <person name="Suarez D.L."/>
            <person name="Swayne D.E."/>
        </authorList>
    </citation>
    <scope>NUCLEOTIDE SEQUENCE [LARGE SCALE GENOMIC DNA]</scope>
    <source>
        <strain evidence="1 2">DSM 5090</strain>
    </source>
</reference>
<accession>A0A1W2AUV0</accession>
<organism evidence="1 2">
    <name type="scientific">Sporomusa malonica</name>
    <dbReference type="NCBI Taxonomy" id="112901"/>
    <lineage>
        <taxon>Bacteria</taxon>
        <taxon>Bacillati</taxon>
        <taxon>Bacillota</taxon>
        <taxon>Negativicutes</taxon>
        <taxon>Selenomonadales</taxon>
        <taxon>Sporomusaceae</taxon>
        <taxon>Sporomusa</taxon>
    </lineage>
</organism>
<evidence type="ECO:0000313" key="1">
    <source>
        <dbReference type="EMBL" id="SMC63968.1"/>
    </source>
</evidence>
<name>A0A1W2AUV0_9FIRM</name>
<keyword evidence="2" id="KW-1185">Reference proteome</keyword>
<dbReference type="RefSeq" id="WP_281252370.1">
    <property type="nucleotide sequence ID" value="NZ_CP155572.1"/>
</dbReference>
<protein>
    <submittedName>
        <fullName evidence="1">Uncharacterized protein</fullName>
    </submittedName>
</protein>
<dbReference type="Proteomes" id="UP000192738">
    <property type="component" value="Unassembled WGS sequence"/>
</dbReference>
<evidence type="ECO:0000313" key="2">
    <source>
        <dbReference type="Proteomes" id="UP000192738"/>
    </source>
</evidence>
<dbReference type="EMBL" id="FWXI01000006">
    <property type="protein sequence ID" value="SMC63968.1"/>
    <property type="molecule type" value="Genomic_DNA"/>
</dbReference>
<dbReference type="AlphaFoldDB" id="A0A1W2AUV0"/>
<gene>
    <name evidence="1" type="ORF">SAMN04488500_106103</name>
</gene>
<sequence>MCIMPGISCIYKAAGGECTGKPQPITVPCLGVVCDNVKQQKVAG</sequence>
<proteinExistence type="predicted"/>